<name>A0A8J3L108_9ACTN</name>
<evidence type="ECO:0000313" key="2">
    <source>
        <dbReference type="Proteomes" id="UP000630887"/>
    </source>
</evidence>
<protein>
    <submittedName>
        <fullName evidence="1">Uncharacterized protein</fullName>
    </submittedName>
</protein>
<accession>A0A8J3L108</accession>
<dbReference type="AlphaFoldDB" id="A0A8J3L108"/>
<sequence length="170" mass="18362">MFLGAYSSAMGGTALCVFSPLPAALVEPLVEAAFRAEGLVRHADRTRDWYDAAGRPYAYYLEATDFEFGPEETAPLESAAGVEMACQVQVHIGVSDPAGRPALGRMAHRLAVEADGWVYIDLHDPPPAGIRELFERAGRCVAAADDDTVFFVDAAAMAAWLAHPEFYVIK</sequence>
<dbReference type="EMBL" id="BONI01000030">
    <property type="protein sequence ID" value="GIG07074.1"/>
    <property type="molecule type" value="Genomic_DNA"/>
</dbReference>
<keyword evidence="2" id="KW-1185">Reference proteome</keyword>
<gene>
    <name evidence="1" type="ORF">Cco03nite_37740</name>
</gene>
<proteinExistence type="predicted"/>
<dbReference type="Proteomes" id="UP000630887">
    <property type="component" value="Unassembled WGS sequence"/>
</dbReference>
<comment type="caution">
    <text evidence="1">The sequence shown here is derived from an EMBL/GenBank/DDBJ whole genome shotgun (WGS) entry which is preliminary data.</text>
</comment>
<organism evidence="1 2">
    <name type="scientific">Catellatospora coxensis</name>
    <dbReference type="NCBI Taxonomy" id="310354"/>
    <lineage>
        <taxon>Bacteria</taxon>
        <taxon>Bacillati</taxon>
        <taxon>Actinomycetota</taxon>
        <taxon>Actinomycetes</taxon>
        <taxon>Micromonosporales</taxon>
        <taxon>Micromonosporaceae</taxon>
        <taxon>Catellatospora</taxon>
    </lineage>
</organism>
<reference evidence="1 2" key="1">
    <citation type="submission" date="2021-01" db="EMBL/GenBank/DDBJ databases">
        <title>Whole genome shotgun sequence of Catellatospora coxensis NBRC 107359.</title>
        <authorList>
            <person name="Komaki H."/>
            <person name="Tamura T."/>
        </authorList>
    </citation>
    <scope>NUCLEOTIDE SEQUENCE [LARGE SCALE GENOMIC DNA]</scope>
    <source>
        <strain evidence="1 2">NBRC 107359</strain>
    </source>
</reference>
<evidence type="ECO:0000313" key="1">
    <source>
        <dbReference type="EMBL" id="GIG07074.1"/>
    </source>
</evidence>